<dbReference type="InterPro" id="IPR016186">
    <property type="entry name" value="C-type_lectin-like/link_sf"/>
</dbReference>
<dbReference type="Ensembl" id="ENSORLT00000027131.1">
    <property type="protein sequence ID" value="ENSORLP00000034622.1"/>
    <property type="gene ID" value="ENSORLG00000028108.1"/>
</dbReference>
<name>A0A3B3HS52_ORYLA</name>
<dbReference type="Bgee" id="ENSORLG00000028108">
    <property type="expression patterns" value="Expressed in mesonephros and 1 other cell type or tissue"/>
</dbReference>
<dbReference type="Gene3D" id="3.10.100.10">
    <property type="entry name" value="Mannose-Binding Protein A, subunit A"/>
    <property type="match status" value="1"/>
</dbReference>
<evidence type="ECO:0000313" key="2">
    <source>
        <dbReference type="Proteomes" id="UP000001038"/>
    </source>
</evidence>
<reference evidence="1" key="3">
    <citation type="submission" date="2025-09" db="UniProtKB">
        <authorList>
            <consortium name="Ensembl"/>
        </authorList>
    </citation>
    <scope>IDENTIFICATION</scope>
    <source>
        <strain evidence="1">Hd-rR</strain>
    </source>
</reference>
<dbReference type="PANTHER" id="PTHR45784">
    <property type="entry name" value="C-TYPE LECTIN DOMAIN FAMILY 20 MEMBER A-RELATED"/>
    <property type="match status" value="1"/>
</dbReference>
<dbReference type="InterPro" id="IPR016187">
    <property type="entry name" value="CTDL_fold"/>
</dbReference>
<protein>
    <recommendedName>
        <fullName evidence="3">C-type lectin domain-containing protein</fullName>
    </recommendedName>
</protein>
<dbReference type="AlphaFoldDB" id="A0A3B3HS52"/>
<proteinExistence type="predicted"/>
<organism evidence="1 2">
    <name type="scientific">Oryzias latipes</name>
    <name type="common">Japanese rice fish</name>
    <name type="synonym">Japanese killifish</name>
    <dbReference type="NCBI Taxonomy" id="8090"/>
    <lineage>
        <taxon>Eukaryota</taxon>
        <taxon>Metazoa</taxon>
        <taxon>Chordata</taxon>
        <taxon>Craniata</taxon>
        <taxon>Vertebrata</taxon>
        <taxon>Euteleostomi</taxon>
        <taxon>Actinopterygii</taxon>
        <taxon>Neopterygii</taxon>
        <taxon>Teleostei</taxon>
        <taxon>Neoteleostei</taxon>
        <taxon>Acanthomorphata</taxon>
        <taxon>Ovalentaria</taxon>
        <taxon>Atherinomorphae</taxon>
        <taxon>Beloniformes</taxon>
        <taxon>Adrianichthyidae</taxon>
        <taxon>Oryziinae</taxon>
        <taxon>Oryzias</taxon>
    </lineage>
</organism>
<dbReference type="GeneTree" id="ENSGT00940000175203"/>
<reference evidence="1" key="2">
    <citation type="submission" date="2025-08" db="UniProtKB">
        <authorList>
            <consortium name="Ensembl"/>
        </authorList>
    </citation>
    <scope>IDENTIFICATION</scope>
    <source>
        <strain evidence="1">Hd-rR</strain>
    </source>
</reference>
<reference evidence="1 2" key="1">
    <citation type="journal article" date="2007" name="Nature">
        <title>The medaka draft genome and insights into vertebrate genome evolution.</title>
        <authorList>
            <person name="Kasahara M."/>
            <person name="Naruse K."/>
            <person name="Sasaki S."/>
            <person name="Nakatani Y."/>
            <person name="Qu W."/>
            <person name="Ahsan B."/>
            <person name="Yamada T."/>
            <person name="Nagayasu Y."/>
            <person name="Doi K."/>
            <person name="Kasai Y."/>
            <person name="Jindo T."/>
            <person name="Kobayashi D."/>
            <person name="Shimada A."/>
            <person name="Toyoda A."/>
            <person name="Kuroki Y."/>
            <person name="Fujiyama A."/>
            <person name="Sasaki T."/>
            <person name="Shimizu A."/>
            <person name="Asakawa S."/>
            <person name="Shimizu N."/>
            <person name="Hashimoto S."/>
            <person name="Yang J."/>
            <person name="Lee Y."/>
            <person name="Matsushima K."/>
            <person name="Sugano S."/>
            <person name="Sakaizumi M."/>
            <person name="Narita T."/>
            <person name="Ohishi K."/>
            <person name="Haga S."/>
            <person name="Ohta F."/>
            <person name="Nomoto H."/>
            <person name="Nogata K."/>
            <person name="Morishita T."/>
            <person name="Endo T."/>
            <person name="Shin-I T."/>
            <person name="Takeda H."/>
            <person name="Morishita S."/>
            <person name="Kohara Y."/>
        </authorList>
    </citation>
    <scope>NUCLEOTIDE SEQUENCE [LARGE SCALE GENOMIC DNA]</scope>
    <source>
        <strain evidence="1 2">Hd-rR</strain>
    </source>
</reference>
<evidence type="ECO:0008006" key="3">
    <source>
        <dbReference type="Google" id="ProtNLM"/>
    </source>
</evidence>
<keyword evidence="2" id="KW-1185">Reference proteome</keyword>
<sequence length="154" mass="17289">MSSLQSLFSSRFCCSLKPVSQSSSMSCCLQGPSGFYKQVKNVVLVCISDPYVSKANKNPSPRKAILLKQEKYTDLATVENSDEMNQLINTISSAGYKDNLWIGLYNEINYRWSDGFIGSYTGNTYSYGTSQDSFHYRSHQICMRLIEEPGGLTK</sequence>
<dbReference type="InParanoid" id="A0A3B3HS52"/>
<dbReference type="Proteomes" id="UP000001038">
    <property type="component" value="Chromosome 18"/>
</dbReference>
<accession>A0A3B3HS52</accession>
<dbReference type="SUPFAM" id="SSF56436">
    <property type="entry name" value="C-type lectin-like"/>
    <property type="match status" value="1"/>
</dbReference>
<evidence type="ECO:0000313" key="1">
    <source>
        <dbReference type="Ensembl" id="ENSORLP00000034622.1"/>
    </source>
</evidence>
<dbReference type="PANTHER" id="PTHR45784:SF3">
    <property type="entry name" value="C-TYPE LECTIN DOMAIN FAMILY 4 MEMBER K-LIKE-RELATED"/>
    <property type="match status" value="1"/>
</dbReference>